<name>A0A2M3ZLW1_9DIPT</name>
<dbReference type="EMBL" id="GGFM01008783">
    <property type="protein sequence ID" value="MBW29534.1"/>
    <property type="molecule type" value="Transcribed_RNA"/>
</dbReference>
<feature type="chain" id="PRO_5014597651" description="Secreted peptide" evidence="1">
    <location>
        <begin position="23"/>
        <end position="87"/>
    </location>
</feature>
<proteinExistence type="predicted"/>
<dbReference type="AlphaFoldDB" id="A0A2M3ZLW1"/>
<evidence type="ECO:0000256" key="1">
    <source>
        <dbReference type="SAM" id="SignalP"/>
    </source>
</evidence>
<keyword evidence="1" id="KW-0732">Signal</keyword>
<accession>A0A2M3ZLW1</accession>
<organism evidence="2">
    <name type="scientific">Anopheles braziliensis</name>
    <dbReference type="NCBI Taxonomy" id="58242"/>
    <lineage>
        <taxon>Eukaryota</taxon>
        <taxon>Metazoa</taxon>
        <taxon>Ecdysozoa</taxon>
        <taxon>Arthropoda</taxon>
        <taxon>Hexapoda</taxon>
        <taxon>Insecta</taxon>
        <taxon>Pterygota</taxon>
        <taxon>Neoptera</taxon>
        <taxon>Endopterygota</taxon>
        <taxon>Diptera</taxon>
        <taxon>Nematocera</taxon>
        <taxon>Culicoidea</taxon>
        <taxon>Culicidae</taxon>
        <taxon>Anophelinae</taxon>
        <taxon>Anopheles</taxon>
    </lineage>
</organism>
<evidence type="ECO:0000313" key="2">
    <source>
        <dbReference type="EMBL" id="MBW29534.1"/>
    </source>
</evidence>
<reference evidence="2" key="1">
    <citation type="submission" date="2018-01" db="EMBL/GenBank/DDBJ databases">
        <title>An insight into the sialome of Amazonian anophelines.</title>
        <authorList>
            <person name="Ribeiro J.M."/>
            <person name="Scarpassa V."/>
            <person name="Calvo E."/>
        </authorList>
    </citation>
    <scope>NUCLEOTIDE SEQUENCE</scope>
    <source>
        <tissue evidence="2">Salivary glands</tissue>
    </source>
</reference>
<sequence>MLLMHHLFFALTIVIVIRWNGAGNTFEFLMQVLKVRWWTVVFGCNVTVRRSHTRNLNYLCATTATCDIRGRCVGDDIWRMGFSLIRE</sequence>
<feature type="signal peptide" evidence="1">
    <location>
        <begin position="1"/>
        <end position="22"/>
    </location>
</feature>
<protein>
    <recommendedName>
        <fullName evidence="3">Secreted peptide</fullName>
    </recommendedName>
</protein>
<evidence type="ECO:0008006" key="3">
    <source>
        <dbReference type="Google" id="ProtNLM"/>
    </source>
</evidence>